<name>A0A5C4M6V5_9PSEU</name>
<protein>
    <submittedName>
        <fullName evidence="1">Uncharacterized protein</fullName>
    </submittedName>
</protein>
<dbReference type="Proteomes" id="UP000305546">
    <property type="component" value="Unassembled WGS sequence"/>
</dbReference>
<comment type="caution">
    <text evidence="1">The sequence shown here is derived from an EMBL/GenBank/DDBJ whole genome shotgun (WGS) entry which is preliminary data.</text>
</comment>
<gene>
    <name evidence="1" type="ORF">FG385_03045</name>
</gene>
<accession>A0A5C4M6V5</accession>
<dbReference type="RefSeq" id="WP_139095041.1">
    <property type="nucleotide sequence ID" value="NZ_VDFW01000002.1"/>
</dbReference>
<sequence length="114" mass="12326">MNEPGPGYQVNPDAVHRIANDLTDAAAQMHRITNEMHTAMFPSTTRLDSPTTVFGNQTPGGPYLGQRLNDLVWALANYGYSLGTTMSDAAGQLHKAGDIYARTDNEVAQKGIPH</sequence>
<dbReference type="AlphaFoldDB" id="A0A5C4M6V5"/>
<organism evidence="1 2">
    <name type="scientific">Amycolatopsis alkalitolerans</name>
    <dbReference type="NCBI Taxonomy" id="2547244"/>
    <lineage>
        <taxon>Bacteria</taxon>
        <taxon>Bacillati</taxon>
        <taxon>Actinomycetota</taxon>
        <taxon>Actinomycetes</taxon>
        <taxon>Pseudonocardiales</taxon>
        <taxon>Pseudonocardiaceae</taxon>
        <taxon>Amycolatopsis</taxon>
    </lineage>
</organism>
<evidence type="ECO:0000313" key="1">
    <source>
        <dbReference type="EMBL" id="TNC29097.1"/>
    </source>
</evidence>
<reference evidence="1 2" key="1">
    <citation type="submission" date="2019-06" db="EMBL/GenBank/DDBJ databases">
        <title>Amycolatopsis alkalitolerans sp. nov., isolated from Gastrodia elata Blume.</title>
        <authorList>
            <person name="Narsing Rao M.P."/>
            <person name="Li W.J."/>
        </authorList>
    </citation>
    <scope>NUCLEOTIDE SEQUENCE [LARGE SCALE GENOMIC DNA]</scope>
    <source>
        <strain evidence="1 2">SYSUP0005</strain>
    </source>
</reference>
<dbReference type="EMBL" id="VDFW01000002">
    <property type="protein sequence ID" value="TNC29097.1"/>
    <property type="molecule type" value="Genomic_DNA"/>
</dbReference>
<keyword evidence="2" id="KW-1185">Reference proteome</keyword>
<proteinExistence type="predicted"/>
<evidence type="ECO:0000313" key="2">
    <source>
        <dbReference type="Proteomes" id="UP000305546"/>
    </source>
</evidence>